<proteinExistence type="predicted"/>
<sequence>MYVAINEETIGQHAIAADEQKEWNFNEIETFRSTPIVENFLILQEQS</sequence>
<organism evidence="1 2">
    <name type="scientific">Rotaria magnacalcarata</name>
    <dbReference type="NCBI Taxonomy" id="392030"/>
    <lineage>
        <taxon>Eukaryota</taxon>
        <taxon>Metazoa</taxon>
        <taxon>Spiralia</taxon>
        <taxon>Gnathifera</taxon>
        <taxon>Rotifera</taxon>
        <taxon>Eurotatoria</taxon>
        <taxon>Bdelloidea</taxon>
        <taxon>Philodinida</taxon>
        <taxon>Philodinidae</taxon>
        <taxon>Rotaria</taxon>
    </lineage>
</organism>
<reference evidence="1" key="1">
    <citation type="submission" date="2021-02" db="EMBL/GenBank/DDBJ databases">
        <authorList>
            <person name="Nowell W R."/>
        </authorList>
    </citation>
    <scope>NUCLEOTIDE SEQUENCE</scope>
</reference>
<name>A0A8S2U4E0_9BILA</name>
<comment type="caution">
    <text evidence="1">The sequence shown here is derived from an EMBL/GenBank/DDBJ whole genome shotgun (WGS) entry which is preliminary data.</text>
</comment>
<gene>
    <name evidence="1" type="ORF">GIL414_LOCUS26668</name>
</gene>
<evidence type="ECO:0000313" key="1">
    <source>
        <dbReference type="EMBL" id="CAF4320108.1"/>
    </source>
</evidence>
<evidence type="ECO:0000313" key="2">
    <source>
        <dbReference type="Proteomes" id="UP000681720"/>
    </source>
</evidence>
<feature type="non-terminal residue" evidence="1">
    <location>
        <position position="47"/>
    </location>
</feature>
<dbReference type="Proteomes" id="UP000681720">
    <property type="component" value="Unassembled WGS sequence"/>
</dbReference>
<protein>
    <submittedName>
        <fullName evidence="1">Uncharacterized protein</fullName>
    </submittedName>
</protein>
<dbReference type="AlphaFoldDB" id="A0A8S2U4E0"/>
<dbReference type="EMBL" id="CAJOBJ010039815">
    <property type="protein sequence ID" value="CAF4320108.1"/>
    <property type="molecule type" value="Genomic_DNA"/>
</dbReference>
<accession>A0A8S2U4E0</accession>